<dbReference type="OrthoDB" id="4566991at2"/>
<dbReference type="Pfam" id="PF01381">
    <property type="entry name" value="HTH_3"/>
    <property type="match status" value="1"/>
</dbReference>
<dbReference type="EMBL" id="QNRE01000009">
    <property type="protein sequence ID" value="RBO88476.1"/>
    <property type="molecule type" value="Genomic_DNA"/>
</dbReference>
<dbReference type="PROSITE" id="PS50943">
    <property type="entry name" value="HTH_CROC1"/>
    <property type="match status" value="1"/>
</dbReference>
<evidence type="ECO:0000313" key="3">
    <source>
        <dbReference type="Proteomes" id="UP000252586"/>
    </source>
</evidence>
<reference evidence="2 3" key="1">
    <citation type="submission" date="2018-06" db="EMBL/GenBank/DDBJ databases">
        <title>Genomic Encyclopedia of Type Strains, Phase IV (KMG-IV): sequencing the most valuable type-strain genomes for metagenomic binning, comparative biology and taxonomic classification.</title>
        <authorList>
            <person name="Goeker M."/>
        </authorList>
    </citation>
    <scope>NUCLEOTIDE SEQUENCE [LARGE SCALE GENOMIC DNA]</scope>
    <source>
        <strain evidence="2 3">DSM 44599</strain>
    </source>
</reference>
<accession>A0A366DEP0</accession>
<dbReference type="SMART" id="SM00530">
    <property type="entry name" value="HTH_XRE"/>
    <property type="match status" value="1"/>
</dbReference>
<dbReference type="STRING" id="1210090.GCA_001613185_05365"/>
<dbReference type="Proteomes" id="UP000252586">
    <property type="component" value="Unassembled WGS sequence"/>
</dbReference>
<dbReference type="InterPro" id="IPR010982">
    <property type="entry name" value="Lambda_DNA-bd_dom_sf"/>
</dbReference>
<proteinExistence type="predicted"/>
<dbReference type="CDD" id="cd00093">
    <property type="entry name" value="HTH_XRE"/>
    <property type="match status" value="1"/>
</dbReference>
<gene>
    <name evidence="2" type="ORF">DFR74_109246</name>
</gene>
<name>A0A366DEP0_9NOCA</name>
<dbReference type="Gene3D" id="1.10.260.40">
    <property type="entry name" value="lambda repressor-like DNA-binding domains"/>
    <property type="match status" value="1"/>
</dbReference>
<comment type="caution">
    <text evidence="2">The sequence shown here is derived from an EMBL/GenBank/DDBJ whole genome shotgun (WGS) entry which is preliminary data.</text>
</comment>
<evidence type="ECO:0000259" key="1">
    <source>
        <dbReference type="PROSITE" id="PS50943"/>
    </source>
</evidence>
<dbReference type="AlphaFoldDB" id="A0A366DEP0"/>
<sequence>MGTSRSRGSAANLANVIKTRRKELCMTRSELAERSGLHPSTITRIEQEVFVKPTPDSLRMIADALDIAADELYVIAGWLTPAARQDQPAIRVIYQGVSGRVADDIEQAIAAIAARDQIELHAYRRIIA</sequence>
<dbReference type="SUPFAM" id="SSF47413">
    <property type="entry name" value="lambda repressor-like DNA-binding domains"/>
    <property type="match status" value="1"/>
</dbReference>
<feature type="domain" description="HTH cro/C1-type" evidence="1">
    <location>
        <begin position="17"/>
        <end position="72"/>
    </location>
</feature>
<keyword evidence="3" id="KW-1185">Reference proteome</keyword>
<dbReference type="GO" id="GO:0003677">
    <property type="term" value="F:DNA binding"/>
    <property type="evidence" value="ECO:0007669"/>
    <property type="project" value="InterPro"/>
</dbReference>
<protein>
    <submittedName>
        <fullName evidence="2">Helix-turn-helix protein</fullName>
    </submittedName>
</protein>
<evidence type="ECO:0000313" key="2">
    <source>
        <dbReference type="EMBL" id="RBO88476.1"/>
    </source>
</evidence>
<dbReference type="RefSeq" id="WP_084538011.1">
    <property type="nucleotide sequence ID" value="NZ_CP107943.1"/>
</dbReference>
<dbReference type="InterPro" id="IPR001387">
    <property type="entry name" value="Cro/C1-type_HTH"/>
</dbReference>
<organism evidence="2 3">
    <name type="scientific">Nocardia puris</name>
    <dbReference type="NCBI Taxonomy" id="208602"/>
    <lineage>
        <taxon>Bacteria</taxon>
        <taxon>Bacillati</taxon>
        <taxon>Actinomycetota</taxon>
        <taxon>Actinomycetes</taxon>
        <taxon>Mycobacteriales</taxon>
        <taxon>Nocardiaceae</taxon>
        <taxon>Nocardia</taxon>
    </lineage>
</organism>